<accession>A0ABY1ZQL1</accession>
<dbReference type="InterPro" id="IPR029058">
    <property type="entry name" value="AB_hydrolase_fold"/>
</dbReference>
<dbReference type="SUPFAM" id="SSF53474">
    <property type="entry name" value="alpha/beta-Hydrolases"/>
    <property type="match status" value="1"/>
</dbReference>
<sequence length="257" mass="28272">MPGSDRRHRRMSTPVDQLTLISGWGAPVGMIESWVDGLAAEVAALSLDDALLADSPTFDAAVDTLLARTCGRQWLVGWSLGGLLAMAMAQRAPERVAGVITVCTHPCFVSRDDGDTGMAPGTFAGFREGLERHADRQWQRFMRLQVHGTPDGRRQLAPWLESGAPASEAVLSRTLEWLAQVDQRRTWADVNGKVPVRHLFGRRDPLVDPACADSLRAQGGDARQLDDLFHWPFGDTATQVRWEIEAFLDEYRAGQAA</sequence>
<dbReference type="PANTHER" id="PTHR43194">
    <property type="entry name" value="HYDROLASE ALPHA/BETA FOLD FAMILY"/>
    <property type="match status" value="1"/>
</dbReference>
<dbReference type="Gene3D" id="3.40.50.1820">
    <property type="entry name" value="alpha/beta hydrolase"/>
    <property type="match status" value="1"/>
</dbReference>
<name>A0ABY1ZQL1_9GAMM</name>
<proteinExistence type="predicted"/>
<feature type="domain" description="AB hydrolase-1" evidence="1">
    <location>
        <begin position="58"/>
        <end position="116"/>
    </location>
</feature>
<dbReference type="Proteomes" id="UP000313645">
    <property type="component" value="Unassembled WGS sequence"/>
</dbReference>
<dbReference type="InterPro" id="IPR000073">
    <property type="entry name" value="AB_hydrolase_1"/>
</dbReference>
<evidence type="ECO:0000313" key="3">
    <source>
        <dbReference type="Proteomes" id="UP000313645"/>
    </source>
</evidence>
<dbReference type="Pfam" id="PF00561">
    <property type="entry name" value="Abhydrolase_1"/>
    <property type="match status" value="1"/>
</dbReference>
<dbReference type="EMBL" id="SJDL01000009">
    <property type="protein sequence ID" value="TBW56848.1"/>
    <property type="molecule type" value="Genomic_DNA"/>
</dbReference>
<protein>
    <submittedName>
        <fullName evidence="2">Alpha/beta fold hydrolase</fullName>
    </submittedName>
</protein>
<organism evidence="2 3">
    <name type="scientific">Marinobacter halodurans</name>
    <dbReference type="NCBI Taxonomy" id="2528979"/>
    <lineage>
        <taxon>Bacteria</taxon>
        <taxon>Pseudomonadati</taxon>
        <taxon>Pseudomonadota</taxon>
        <taxon>Gammaproteobacteria</taxon>
        <taxon>Pseudomonadales</taxon>
        <taxon>Marinobacteraceae</taxon>
        <taxon>Marinobacter</taxon>
    </lineage>
</organism>
<dbReference type="InterPro" id="IPR050228">
    <property type="entry name" value="Carboxylesterase_BioH"/>
</dbReference>
<gene>
    <name evidence="2" type="ORF">EZI54_07815</name>
</gene>
<keyword evidence="3" id="KW-1185">Reference proteome</keyword>
<reference evidence="2 3" key="1">
    <citation type="submission" date="2019-02" db="EMBL/GenBank/DDBJ databases">
        <title>Marinobacter halodurans sp. nov., a marine bacterium isolated from sea tidal flat.</title>
        <authorList>
            <person name="Yoo Y."/>
            <person name="Lee D.W."/>
            <person name="Kim B.S."/>
            <person name="Kim J.-J."/>
        </authorList>
    </citation>
    <scope>NUCLEOTIDE SEQUENCE [LARGE SCALE GENOMIC DNA]</scope>
    <source>
        <strain evidence="2 3">YJ-S3-2</strain>
    </source>
</reference>
<evidence type="ECO:0000259" key="1">
    <source>
        <dbReference type="Pfam" id="PF00561"/>
    </source>
</evidence>
<dbReference type="PANTHER" id="PTHR43194:SF5">
    <property type="entry name" value="PIMELOYL-[ACYL-CARRIER PROTEIN] METHYL ESTER ESTERASE"/>
    <property type="match status" value="1"/>
</dbReference>
<comment type="caution">
    <text evidence="2">The sequence shown here is derived from an EMBL/GenBank/DDBJ whole genome shotgun (WGS) entry which is preliminary data.</text>
</comment>
<dbReference type="GO" id="GO:0016787">
    <property type="term" value="F:hydrolase activity"/>
    <property type="evidence" value="ECO:0007669"/>
    <property type="project" value="UniProtKB-KW"/>
</dbReference>
<evidence type="ECO:0000313" key="2">
    <source>
        <dbReference type="EMBL" id="TBW56848.1"/>
    </source>
</evidence>
<keyword evidence="2" id="KW-0378">Hydrolase</keyword>